<accession>A0A6B0Y5T7</accession>
<comment type="caution">
    <text evidence="1">The sequence shown here is derived from an EMBL/GenBank/DDBJ whole genome shotgun (WGS) entry which is preliminary data.</text>
</comment>
<proteinExistence type="predicted"/>
<evidence type="ECO:0000313" key="1">
    <source>
        <dbReference type="EMBL" id="MXY34496.1"/>
    </source>
</evidence>
<dbReference type="PANTHER" id="PTHR41532:SF1">
    <property type="entry name" value="FIXS PROTEIN"/>
    <property type="match status" value="1"/>
</dbReference>
<reference evidence="1" key="1">
    <citation type="submission" date="2019-09" db="EMBL/GenBank/DDBJ databases">
        <title>Characterisation of the sponge microbiome using genome-centric metagenomics.</title>
        <authorList>
            <person name="Engelberts J.P."/>
            <person name="Robbins S.J."/>
            <person name="De Goeij J.M."/>
            <person name="Aranda M."/>
            <person name="Bell S.C."/>
            <person name="Webster N.S."/>
        </authorList>
    </citation>
    <scope>NUCLEOTIDE SEQUENCE</scope>
    <source>
        <strain evidence="1">SB0664_bin_43</strain>
    </source>
</reference>
<name>A0A6B0Y5T7_9RHOB</name>
<gene>
    <name evidence="1" type="primary">ccoS</name>
    <name evidence="1" type="ORF">F4Y60_10520</name>
</gene>
<dbReference type="NCBIfam" id="TIGR00847">
    <property type="entry name" value="ccoS"/>
    <property type="match status" value="1"/>
</dbReference>
<organism evidence="1">
    <name type="scientific">Boseongicola sp. SB0664_bin_43</name>
    <dbReference type="NCBI Taxonomy" id="2604844"/>
    <lineage>
        <taxon>Bacteria</taxon>
        <taxon>Pseudomonadati</taxon>
        <taxon>Pseudomonadota</taxon>
        <taxon>Alphaproteobacteria</taxon>
        <taxon>Rhodobacterales</taxon>
        <taxon>Paracoccaceae</taxon>
        <taxon>Boseongicola</taxon>
    </lineage>
</organism>
<sequence>MNVLVILIPCSLILGLGALVAFVWTVRSGQYEDPEGDAARILMDEDDPES</sequence>
<dbReference type="AlphaFoldDB" id="A0A6B0Y5T7"/>
<dbReference type="Pfam" id="PF03597">
    <property type="entry name" value="FixS"/>
    <property type="match status" value="1"/>
</dbReference>
<protein>
    <submittedName>
        <fullName evidence="1">Cbb3-type cytochrome oxidase assembly protein CcoS</fullName>
    </submittedName>
</protein>
<dbReference type="InterPro" id="IPR004714">
    <property type="entry name" value="Cyt_oxidase_maturation_cbb3"/>
</dbReference>
<dbReference type="PANTHER" id="PTHR41532">
    <property type="entry name" value="FIXS PROTEIN"/>
    <property type="match status" value="1"/>
</dbReference>
<dbReference type="EMBL" id="VXRY01000425">
    <property type="protein sequence ID" value="MXY34496.1"/>
    <property type="molecule type" value="Genomic_DNA"/>
</dbReference>